<dbReference type="SUPFAM" id="SSF51430">
    <property type="entry name" value="NAD(P)-linked oxidoreductase"/>
    <property type="match status" value="1"/>
</dbReference>
<dbReference type="InterPro" id="IPR036812">
    <property type="entry name" value="NAD(P)_OxRdtase_dom_sf"/>
</dbReference>
<feature type="domain" description="NADP-dependent oxidoreductase" evidence="1">
    <location>
        <begin position="100"/>
        <end position="219"/>
    </location>
</feature>
<dbReference type="OrthoDB" id="5286008at2759"/>
<dbReference type="GO" id="GO:0045290">
    <property type="term" value="F:D-arabinose 1-dehydrogenase [NAD(P)+] activity"/>
    <property type="evidence" value="ECO:0007669"/>
    <property type="project" value="TreeGrafter"/>
</dbReference>
<dbReference type="EMBL" id="CAJVPK010000151">
    <property type="protein sequence ID" value="CAG8460992.1"/>
    <property type="molecule type" value="Genomic_DNA"/>
</dbReference>
<keyword evidence="3" id="KW-1185">Reference proteome</keyword>
<dbReference type="AlphaFoldDB" id="A0A9N8VUJ1"/>
<name>A0A9N8VUJ1_9GLOM</name>
<organism evidence="2 3">
    <name type="scientific">Diversispora eburnea</name>
    <dbReference type="NCBI Taxonomy" id="1213867"/>
    <lineage>
        <taxon>Eukaryota</taxon>
        <taxon>Fungi</taxon>
        <taxon>Fungi incertae sedis</taxon>
        <taxon>Mucoromycota</taxon>
        <taxon>Glomeromycotina</taxon>
        <taxon>Glomeromycetes</taxon>
        <taxon>Diversisporales</taxon>
        <taxon>Diversisporaceae</taxon>
        <taxon>Diversispora</taxon>
    </lineage>
</organism>
<dbReference type="InterPro" id="IPR023210">
    <property type="entry name" value="NADP_OxRdtase_dom"/>
</dbReference>
<gene>
    <name evidence="2" type="ORF">DEBURN_LOCUS2677</name>
</gene>
<sequence>MDLTPLTSREAVDQKRLKVSKILFGAAVFSGWHNTIEKEWPLQAVGRYGSNKEDFDYSPKRVRKSVEESCNKLDTNYLDVVYCHDVEFVNESDVKNALMELFELKPLDIILSYSHLCLHNTRLASYFNKFRSLDVSYIINASPLSMGLLREKSPPDWHPAPLELREAVNKVAKLAKDNGLNISELAIQFSFGFEKDLTSTVIGFSNAKEVEESVRCWNKLRKKTCFSNEKEKKVLNEIKKIMEPWINWSDVIFVVVVSDVDDDGSGGGNGKVICDGKGLCDVIVTIVVGGVVGVGSCDGGCCVKDICLPVPLYLTTGNIVVDFDVNELVNLNSSSIFKEGNTRVAVSVI</sequence>
<dbReference type="PANTHER" id="PTHR42686">
    <property type="entry name" value="GH17980P-RELATED"/>
    <property type="match status" value="1"/>
</dbReference>
<accession>A0A9N8VUJ1</accession>
<dbReference type="PANTHER" id="PTHR42686:SF1">
    <property type="entry name" value="GH17980P-RELATED"/>
    <property type="match status" value="1"/>
</dbReference>
<comment type="caution">
    <text evidence="2">The sequence shown here is derived from an EMBL/GenBank/DDBJ whole genome shotgun (WGS) entry which is preliminary data.</text>
</comment>
<dbReference type="Pfam" id="PF00248">
    <property type="entry name" value="Aldo_ket_red"/>
    <property type="match status" value="1"/>
</dbReference>
<dbReference type="Gene3D" id="3.20.20.100">
    <property type="entry name" value="NADP-dependent oxidoreductase domain"/>
    <property type="match status" value="2"/>
</dbReference>
<dbReference type="GO" id="GO:0070485">
    <property type="term" value="P:dehydro-D-arabinono-1,4-lactone biosynthetic process"/>
    <property type="evidence" value="ECO:0007669"/>
    <property type="project" value="TreeGrafter"/>
</dbReference>
<dbReference type="GO" id="GO:0005829">
    <property type="term" value="C:cytosol"/>
    <property type="evidence" value="ECO:0007669"/>
    <property type="project" value="TreeGrafter"/>
</dbReference>
<evidence type="ECO:0000313" key="3">
    <source>
        <dbReference type="Proteomes" id="UP000789706"/>
    </source>
</evidence>
<evidence type="ECO:0000313" key="2">
    <source>
        <dbReference type="EMBL" id="CAG8460992.1"/>
    </source>
</evidence>
<evidence type="ECO:0000259" key="1">
    <source>
        <dbReference type="Pfam" id="PF00248"/>
    </source>
</evidence>
<proteinExistence type="predicted"/>
<dbReference type="Proteomes" id="UP000789706">
    <property type="component" value="Unassembled WGS sequence"/>
</dbReference>
<protein>
    <submittedName>
        <fullName evidence="2">6428_t:CDS:1</fullName>
    </submittedName>
</protein>
<dbReference type="InterPro" id="IPR020471">
    <property type="entry name" value="AKR"/>
</dbReference>
<reference evidence="2" key="1">
    <citation type="submission" date="2021-06" db="EMBL/GenBank/DDBJ databases">
        <authorList>
            <person name="Kallberg Y."/>
            <person name="Tangrot J."/>
            <person name="Rosling A."/>
        </authorList>
    </citation>
    <scope>NUCLEOTIDE SEQUENCE</scope>
    <source>
        <strain evidence="2">AZ414A</strain>
    </source>
</reference>